<accession>A0A158KP69</accession>
<reference evidence="1" key="1">
    <citation type="submission" date="2016-01" db="EMBL/GenBank/DDBJ databases">
        <authorList>
            <person name="Peeters C."/>
        </authorList>
    </citation>
    <scope>NUCLEOTIDE SEQUENCE [LARGE SCALE GENOMIC DNA]</scope>
    <source>
        <strain evidence="1">LMG 22940</strain>
    </source>
</reference>
<gene>
    <name evidence="1" type="ORF">AWB68_06553</name>
</gene>
<protein>
    <submittedName>
        <fullName evidence="1">Uncharacterized protein</fullName>
    </submittedName>
</protein>
<evidence type="ECO:0000313" key="1">
    <source>
        <dbReference type="EMBL" id="SAL82523.1"/>
    </source>
</evidence>
<dbReference type="Proteomes" id="UP000054770">
    <property type="component" value="Unassembled WGS sequence"/>
</dbReference>
<name>A0A158KP69_9BURK</name>
<dbReference type="AlphaFoldDB" id="A0A158KP69"/>
<proteinExistence type="predicted"/>
<sequence>MKASERTRIAEEVRCRQKYEVELAQGASHIASMLYSDTLKAAVTETASAFADLHGRQDLRLFLSALASQLEQRGRYDAVPVLQDVAKRCDRFDEYLATLGARPSRPTSAH</sequence>
<comment type="caution">
    <text evidence="1">The sequence shown here is derived from an EMBL/GenBank/DDBJ whole genome shotgun (WGS) entry which is preliminary data.</text>
</comment>
<dbReference type="EMBL" id="FCON02000121">
    <property type="protein sequence ID" value="SAL82523.1"/>
    <property type="molecule type" value="Genomic_DNA"/>
</dbReference>
<dbReference type="RefSeq" id="WP_200828865.1">
    <property type="nucleotide sequence ID" value="NZ_FCON02000121.1"/>
</dbReference>
<organism evidence="1 2">
    <name type="scientific">Caballeronia choica</name>
    <dbReference type="NCBI Taxonomy" id="326476"/>
    <lineage>
        <taxon>Bacteria</taxon>
        <taxon>Pseudomonadati</taxon>
        <taxon>Pseudomonadota</taxon>
        <taxon>Betaproteobacteria</taxon>
        <taxon>Burkholderiales</taxon>
        <taxon>Burkholderiaceae</taxon>
        <taxon>Caballeronia</taxon>
    </lineage>
</organism>
<keyword evidence="2" id="KW-1185">Reference proteome</keyword>
<evidence type="ECO:0000313" key="2">
    <source>
        <dbReference type="Proteomes" id="UP000054770"/>
    </source>
</evidence>